<evidence type="ECO:0000313" key="2">
    <source>
        <dbReference type="EMBL" id="KAG2211485.1"/>
    </source>
</evidence>
<comment type="caution">
    <text evidence="2">The sequence shown here is derived from an EMBL/GenBank/DDBJ whole genome shotgun (WGS) entry which is preliminary data.</text>
</comment>
<dbReference type="AlphaFoldDB" id="A0A8H7RJA9"/>
<feature type="region of interest" description="Disordered" evidence="1">
    <location>
        <begin position="127"/>
        <end position="160"/>
    </location>
</feature>
<sequence>MAKDLLEFEDVLMQDDIYSTRELSNALPYADFVESPSFSPSSSSSSSFSPSSSSSPSPSPSLSPRSSQQARRQQSRRVHRTYTQEDIIAVLKAYFFQGLRAEQAGAIVGMPQTTAAKLIHTYRPQMPAPPPLRRSQPRAPRQSSMISRVNSDMLAAALQQ</sequence>
<protein>
    <submittedName>
        <fullName evidence="2">Uncharacterized protein</fullName>
    </submittedName>
</protein>
<organism evidence="2 3">
    <name type="scientific">Circinella minor</name>
    <dbReference type="NCBI Taxonomy" id="1195481"/>
    <lineage>
        <taxon>Eukaryota</taxon>
        <taxon>Fungi</taxon>
        <taxon>Fungi incertae sedis</taxon>
        <taxon>Mucoromycota</taxon>
        <taxon>Mucoromycotina</taxon>
        <taxon>Mucoromycetes</taxon>
        <taxon>Mucorales</taxon>
        <taxon>Lichtheimiaceae</taxon>
        <taxon>Circinella</taxon>
    </lineage>
</organism>
<name>A0A8H7RJA9_9FUNG</name>
<dbReference type="OrthoDB" id="2299998at2759"/>
<dbReference type="EMBL" id="JAEPRB010000813">
    <property type="protein sequence ID" value="KAG2211485.1"/>
    <property type="molecule type" value="Genomic_DNA"/>
</dbReference>
<accession>A0A8H7RJA9</accession>
<reference evidence="2 3" key="1">
    <citation type="submission" date="2020-12" db="EMBL/GenBank/DDBJ databases">
        <title>Metabolic potential, ecology and presence of endohyphal bacteria is reflected in genomic diversity of Mucoromycotina.</title>
        <authorList>
            <person name="Muszewska A."/>
            <person name="Okrasinska A."/>
            <person name="Steczkiewicz K."/>
            <person name="Drgas O."/>
            <person name="Orlowska M."/>
            <person name="Perlinska-Lenart U."/>
            <person name="Aleksandrzak-Piekarczyk T."/>
            <person name="Szatraj K."/>
            <person name="Zielenkiewicz U."/>
            <person name="Pilsyk S."/>
            <person name="Malc E."/>
            <person name="Mieczkowski P."/>
            <person name="Kruszewska J.S."/>
            <person name="Biernat P."/>
            <person name="Pawlowska J."/>
        </authorList>
    </citation>
    <scope>NUCLEOTIDE SEQUENCE [LARGE SCALE GENOMIC DNA]</scope>
    <source>
        <strain evidence="2 3">CBS 142.35</strain>
    </source>
</reference>
<feature type="compositionally biased region" description="Low complexity" evidence="1">
    <location>
        <begin position="133"/>
        <end position="144"/>
    </location>
</feature>
<dbReference type="Proteomes" id="UP000646827">
    <property type="component" value="Unassembled WGS sequence"/>
</dbReference>
<proteinExistence type="predicted"/>
<evidence type="ECO:0000256" key="1">
    <source>
        <dbReference type="SAM" id="MobiDB-lite"/>
    </source>
</evidence>
<feature type="compositionally biased region" description="Low complexity" evidence="1">
    <location>
        <begin position="35"/>
        <end position="67"/>
    </location>
</feature>
<evidence type="ECO:0000313" key="3">
    <source>
        <dbReference type="Proteomes" id="UP000646827"/>
    </source>
</evidence>
<feature type="region of interest" description="Disordered" evidence="1">
    <location>
        <begin position="35"/>
        <end position="81"/>
    </location>
</feature>
<keyword evidence="3" id="KW-1185">Reference proteome</keyword>
<gene>
    <name evidence="2" type="ORF">INT45_008647</name>
</gene>